<proteinExistence type="predicted"/>
<dbReference type="EMBL" id="CAJNIZ010004099">
    <property type="protein sequence ID" value="CAE7228936.1"/>
    <property type="molecule type" value="Genomic_DNA"/>
</dbReference>
<dbReference type="AlphaFoldDB" id="A0A812KRQ0"/>
<dbReference type="Proteomes" id="UP000649617">
    <property type="component" value="Unassembled WGS sequence"/>
</dbReference>
<evidence type="ECO:0000313" key="2">
    <source>
        <dbReference type="EMBL" id="CAE7228936.1"/>
    </source>
</evidence>
<name>A0A812KRQ0_SYMPI</name>
<organism evidence="2 3">
    <name type="scientific">Symbiodinium pilosum</name>
    <name type="common">Dinoflagellate</name>
    <dbReference type="NCBI Taxonomy" id="2952"/>
    <lineage>
        <taxon>Eukaryota</taxon>
        <taxon>Sar</taxon>
        <taxon>Alveolata</taxon>
        <taxon>Dinophyceae</taxon>
        <taxon>Suessiales</taxon>
        <taxon>Symbiodiniaceae</taxon>
        <taxon>Symbiodinium</taxon>
    </lineage>
</organism>
<feature type="signal peptide" evidence="1">
    <location>
        <begin position="1"/>
        <end position="16"/>
    </location>
</feature>
<feature type="chain" id="PRO_5032489679" evidence="1">
    <location>
        <begin position="17"/>
        <end position="151"/>
    </location>
</feature>
<sequence length="151" mass="14813">MAAILMLLATLSLVSADLSVGKLNNTQGAGPRHLAACGAPGKVDCGVCECTVRSACQWCDGMGGPAAVGSVSRPYGAAPAGAVSSGKPGECPANLVNCGVCRCTTRSACQWCDGQGGPASITGPGSISAVPRGSALAVTLLALPVTIALWQ</sequence>
<gene>
    <name evidence="2" type="ORF">SPIL2461_LOCUS3372</name>
</gene>
<comment type="caution">
    <text evidence="2">The sequence shown here is derived from an EMBL/GenBank/DDBJ whole genome shotgun (WGS) entry which is preliminary data.</text>
</comment>
<keyword evidence="3" id="KW-1185">Reference proteome</keyword>
<protein>
    <submittedName>
        <fullName evidence="2">Uncharacterized protein</fullName>
    </submittedName>
</protein>
<evidence type="ECO:0000313" key="3">
    <source>
        <dbReference type="Proteomes" id="UP000649617"/>
    </source>
</evidence>
<accession>A0A812KRQ0</accession>
<reference evidence="2" key="1">
    <citation type="submission" date="2021-02" db="EMBL/GenBank/DDBJ databases">
        <authorList>
            <person name="Dougan E. K."/>
            <person name="Rhodes N."/>
            <person name="Thang M."/>
            <person name="Chan C."/>
        </authorList>
    </citation>
    <scope>NUCLEOTIDE SEQUENCE</scope>
</reference>
<evidence type="ECO:0000256" key="1">
    <source>
        <dbReference type="SAM" id="SignalP"/>
    </source>
</evidence>
<keyword evidence="1" id="KW-0732">Signal</keyword>